<dbReference type="EMBL" id="BK015564">
    <property type="protein sequence ID" value="DAE13188.1"/>
    <property type="molecule type" value="Genomic_DNA"/>
</dbReference>
<protein>
    <submittedName>
        <fullName evidence="1">Uncharacterized protein</fullName>
    </submittedName>
</protein>
<sequence length="100" mass="11401">MMVLNTGREYIPSVCSGCENELICKYTDDVAKAEKSFDELKKSIKDYPECLSVKLSCKYKKYSTVRADMCSDWAGSTYTRTSANSNLDITPTLKKSEFYY</sequence>
<accession>A0A8S5Q3R9</accession>
<name>A0A8S5Q3R9_9CAUD</name>
<reference evidence="1" key="1">
    <citation type="journal article" date="2021" name="Proc. Natl. Acad. Sci. U.S.A.">
        <title>A Catalog of Tens of Thousands of Viruses from Human Metagenomes Reveals Hidden Associations with Chronic Diseases.</title>
        <authorList>
            <person name="Tisza M.J."/>
            <person name="Buck C.B."/>
        </authorList>
    </citation>
    <scope>NUCLEOTIDE SEQUENCE</scope>
    <source>
        <strain evidence="1">CtLqe90</strain>
    </source>
</reference>
<proteinExistence type="predicted"/>
<organism evidence="1">
    <name type="scientific">Siphoviridae sp. ctLqe90</name>
    <dbReference type="NCBI Taxonomy" id="2825456"/>
    <lineage>
        <taxon>Viruses</taxon>
        <taxon>Duplodnaviria</taxon>
        <taxon>Heunggongvirae</taxon>
        <taxon>Uroviricota</taxon>
        <taxon>Caudoviricetes</taxon>
    </lineage>
</organism>
<evidence type="ECO:0000313" key="1">
    <source>
        <dbReference type="EMBL" id="DAE13188.1"/>
    </source>
</evidence>